<protein>
    <recommendedName>
        <fullName evidence="4">EF-hand domain-containing protein</fullName>
    </recommendedName>
</protein>
<dbReference type="FunFam" id="1.10.238.10:FF:000025">
    <property type="entry name" value="serine/threonine-protein phosphatase 2A regulatory subunit B'' subunit alpha"/>
    <property type="match status" value="1"/>
</dbReference>
<evidence type="ECO:0000256" key="1">
    <source>
        <dbReference type="ARBA" id="ARBA00022723"/>
    </source>
</evidence>
<feature type="region of interest" description="Disordered" evidence="3">
    <location>
        <begin position="88"/>
        <end position="107"/>
    </location>
</feature>
<name>A0A9D4V5J4_ADICA</name>
<dbReference type="OrthoDB" id="5586at2759"/>
<dbReference type="InterPro" id="IPR041534">
    <property type="entry name" value="EF-hand_13"/>
</dbReference>
<feature type="compositionally biased region" description="Acidic residues" evidence="3">
    <location>
        <begin position="536"/>
        <end position="545"/>
    </location>
</feature>
<proteinExistence type="predicted"/>
<dbReference type="Proteomes" id="UP000886520">
    <property type="component" value="Chromosome 5"/>
</dbReference>
<dbReference type="PANTHER" id="PTHR14095:SF0">
    <property type="entry name" value="MIP22305P"/>
    <property type="match status" value="1"/>
</dbReference>
<organism evidence="5 6">
    <name type="scientific">Adiantum capillus-veneris</name>
    <name type="common">Maidenhair fern</name>
    <dbReference type="NCBI Taxonomy" id="13818"/>
    <lineage>
        <taxon>Eukaryota</taxon>
        <taxon>Viridiplantae</taxon>
        <taxon>Streptophyta</taxon>
        <taxon>Embryophyta</taxon>
        <taxon>Tracheophyta</taxon>
        <taxon>Polypodiopsida</taxon>
        <taxon>Polypodiidae</taxon>
        <taxon>Polypodiales</taxon>
        <taxon>Pteridineae</taxon>
        <taxon>Pteridaceae</taxon>
        <taxon>Vittarioideae</taxon>
        <taxon>Adiantum</taxon>
    </lineage>
</organism>
<dbReference type="Gene3D" id="1.10.238.220">
    <property type="match status" value="1"/>
</dbReference>
<dbReference type="SUPFAM" id="SSF47473">
    <property type="entry name" value="EF-hand"/>
    <property type="match status" value="2"/>
</dbReference>
<dbReference type="PROSITE" id="PS50222">
    <property type="entry name" value="EF_HAND_2"/>
    <property type="match status" value="1"/>
</dbReference>
<dbReference type="Gene3D" id="1.10.238.230">
    <property type="match status" value="1"/>
</dbReference>
<keyword evidence="6" id="KW-1185">Reference proteome</keyword>
<evidence type="ECO:0000256" key="2">
    <source>
        <dbReference type="ARBA" id="ARBA00022837"/>
    </source>
</evidence>
<dbReference type="EMBL" id="JABFUD020000005">
    <property type="protein sequence ID" value="KAI5079332.1"/>
    <property type="molecule type" value="Genomic_DNA"/>
</dbReference>
<dbReference type="GO" id="GO:0000159">
    <property type="term" value="C:protein phosphatase type 2A complex"/>
    <property type="evidence" value="ECO:0007669"/>
    <property type="project" value="TreeGrafter"/>
</dbReference>
<accession>A0A9D4V5J4</accession>
<feature type="region of interest" description="Disordered" evidence="3">
    <location>
        <begin position="524"/>
        <end position="545"/>
    </location>
</feature>
<dbReference type="PANTHER" id="PTHR14095">
    <property type="entry name" value="PHOSPHATASE 2A REGULATORY SUBUNIT-RELATED"/>
    <property type="match status" value="1"/>
</dbReference>
<dbReference type="GO" id="GO:0005509">
    <property type="term" value="F:calcium ion binding"/>
    <property type="evidence" value="ECO:0007669"/>
    <property type="project" value="InterPro"/>
</dbReference>
<gene>
    <name evidence="5" type="ORF">GOP47_0004811</name>
</gene>
<dbReference type="AlphaFoldDB" id="A0A9D4V5J4"/>
<dbReference type="FunFam" id="1.10.238.230:FF:000002">
    <property type="entry name" value="Serine/threonine protein phosphatase 2A regulatory subunit B''alpha"/>
    <property type="match status" value="1"/>
</dbReference>
<dbReference type="GO" id="GO:0019888">
    <property type="term" value="F:protein phosphatase regulator activity"/>
    <property type="evidence" value="ECO:0007669"/>
    <property type="project" value="TreeGrafter"/>
</dbReference>
<dbReference type="CDD" id="cd21504">
    <property type="entry name" value="PPP2R3A_B-like"/>
    <property type="match status" value="1"/>
</dbReference>
<evidence type="ECO:0000313" key="5">
    <source>
        <dbReference type="EMBL" id="KAI5079332.1"/>
    </source>
</evidence>
<dbReference type="Pfam" id="PF13499">
    <property type="entry name" value="EF-hand_7"/>
    <property type="match status" value="1"/>
</dbReference>
<sequence>MDSAMAVDVGSLDPDLLQLLEHPSTMPSKPNPVKLPLEELFTQWLSLPETQRLVMSLLEDAKAGVALSVPGNGSTNLSGSLLSSMLSAGSTPPLSPRSISGSPLSPKSPMRRLGSGLIALGSPLKKASEPIREIVPQFYFPSGPPPPKEIHEQCLFKIEELFSGHPEGLPLAAFVPVVKEICRLPSFFSSCVFNKIDVNDTGFATRSAFLDYWMRDNLLTADTATRIFHVLKQAGKSYLTQEDFRPVLKELLATHRGLEFLQDTPEFQERYAETVIYRIFYHVNRSGNGRLQLRELKRSNLIAAFEQVEAEDDINKVLRYFSYEHFYVIYCKFWEIDTDHDFKIDQDDLMRYGNHSLTYRIVDRIFSQAPKKFTCPEPGKMSYEDFVWFILSEEDKTSEPSLEYWFKCIDLDSDGIITQKEMLYFYEEQLHRMECMAHEPVLFEDIVCQMIDMIGPEKEGILTLRDLKRCKLSGNFFNILFNLNKFVAFETRDPILVRQEREDPTLTEWDRFAHHEYIRLSMDENGEDASNGSAEVWDEPLEAPF</sequence>
<keyword evidence="1" id="KW-0479">Metal-binding</keyword>
<comment type="caution">
    <text evidence="5">The sequence shown here is derived from an EMBL/GenBank/DDBJ whole genome shotgun (WGS) entry which is preliminary data.</text>
</comment>
<reference evidence="5 6" key="1">
    <citation type="submission" date="2021-01" db="EMBL/GenBank/DDBJ databases">
        <title>Adiantum capillus-veneris genome.</title>
        <authorList>
            <person name="Fang Y."/>
            <person name="Liao Q."/>
        </authorList>
    </citation>
    <scope>NUCLEOTIDE SEQUENCE [LARGE SCALE GENOMIC DNA]</scope>
    <source>
        <strain evidence="5">H3</strain>
        <tissue evidence="5">Leaf</tissue>
    </source>
</reference>
<evidence type="ECO:0000313" key="6">
    <source>
        <dbReference type="Proteomes" id="UP000886520"/>
    </source>
</evidence>
<dbReference type="PROSITE" id="PS00018">
    <property type="entry name" value="EF_HAND_1"/>
    <property type="match status" value="1"/>
</dbReference>
<dbReference type="Gene3D" id="1.10.238.10">
    <property type="entry name" value="EF-hand"/>
    <property type="match status" value="1"/>
</dbReference>
<dbReference type="InterPro" id="IPR002048">
    <property type="entry name" value="EF_hand_dom"/>
</dbReference>
<evidence type="ECO:0000259" key="4">
    <source>
        <dbReference type="PROSITE" id="PS50222"/>
    </source>
</evidence>
<dbReference type="Pfam" id="PF17958">
    <property type="entry name" value="EF-hand_13"/>
    <property type="match status" value="1"/>
</dbReference>
<dbReference type="InterPro" id="IPR011992">
    <property type="entry name" value="EF-hand-dom_pair"/>
</dbReference>
<keyword evidence="2" id="KW-0106">Calcium</keyword>
<feature type="domain" description="EF-hand" evidence="4">
    <location>
        <begin position="397"/>
        <end position="432"/>
    </location>
</feature>
<evidence type="ECO:0000256" key="3">
    <source>
        <dbReference type="SAM" id="MobiDB-lite"/>
    </source>
</evidence>
<dbReference type="FunFam" id="1.10.238.220:FF:000003">
    <property type="entry name" value="Phosphoprotein phosphatase 2A regulatory subunit"/>
    <property type="match status" value="1"/>
</dbReference>
<dbReference type="InterPro" id="IPR018247">
    <property type="entry name" value="EF_Hand_1_Ca_BS"/>
</dbReference>